<dbReference type="EMBL" id="PJQM01000845">
    <property type="protein sequence ID" value="RCI03928.1"/>
    <property type="molecule type" value="Genomic_DNA"/>
</dbReference>
<dbReference type="AlphaFoldDB" id="A0A367KP16"/>
<name>A0A367KP16_RHIST</name>
<sequence>MFYSEPYSKARAIYLLKGIENIDLDVCYKDDPTTPSLLCTKSIDQNPYKSKRYKNEINQTQLVEFLNTKYLPFDVDYDDLYEPKSLSSSEIFSDVLKITNVLDNKSAIGFTKWCSNKKLKLMEATSKRRINEAGQKVATRLLYTLKNKFIEAALEDIVMLLPRYQESLKKMKETGYEVVGYTRKSK</sequence>
<comment type="caution">
    <text evidence="1">The sequence shown here is derived from an EMBL/GenBank/DDBJ whole genome shotgun (WGS) entry which is preliminary data.</text>
</comment>
<feature type="non-terminal residue" evidence="1">
    <location>
        <position position="186"/>
    </location>
</feature>
<gene>
    <name evidence="1" type="ORF">CU098_012715</name>
</gene>
<accession>A0A367KP16</accession>
<protein>
    <submittedName>
        <fullName evidence="1">Uncharacterized protein</fullName>
    </submittedName>
</protein>
<keyword evidence="2" id="KW-1185">Reference proteome</keyword>
<reference evidence="1 2" key="1">
    <citation type="journal article" date="2018" name="G3 (Bethesda)">
        <title>Phylogenetic and Phylogenomic Definition of Rhizopus Species.</title>
        <authorList>
            <person name="Gryganskyi A.P."/>
            <person name="Golan J."/>
            <person name="Dolatabadi S."/>
            <person name="Mondo S."/>
            <person name="Robb S."/>
            <person name="Idnurm A."/>
            <person name="Muszewska A."/>
            <person name="Steczkiewicz K."/>
            <person name="Masonjones S."/>
            <person name="Liao H.L."/>
            <person name="Gajdeczka M.T."/>
            <person name="Anike F."/>
            <person name="Vuek A."/>
            <person name="Anishchenko I.M."/>
            <person name="Voigt K."/>
            <person name="de Hoog G.S."/>
            <person name="Smith M.E."/>
            <person name="Heitman J."/>
            <person name="Vilgalys R."/>
            <person name="Stajich J.E."/>
        </authorList>
    </citation>
    <scope>NUCLEOTIDE SEQUENCE [LARGE SCALE GENOMIC DNA]</scope>
    <source>
        <strain evidence="1 2">LSU 92-RS-03</strain>
    </source>
</reference>
<organism evidence="1 2">
    <name type="scientific">Rhizopus stolonifer</name>
    <name type="common">Rhizopus nigricans</name>
    <dbReference type="NCBI Taxonomy" id="4846"/>
    <lineage>
        <taxon>Eukaryota</taxon>
        <taxon>Fungi</taxon>
        <taxon>Fungi incertae sedis</taxon>
        <taxon>Mucoromycota</taxon>
        <taxon>Mucoromycotina</taxon>
        <taxon>Mucoromycetes</taxon>
        <taxon>Mucorales</taxon>
        <taxon>Mucorineae</taxon>
        <taxon>Rhizopodaceae</taxon>
        <taxon>Rhizopus</taxon>
    </lineage>
</organism>
<proteinExistence type="predicted"/>
<dbReference type="Proteomes" id="UP000253551">
    <property type="component" value="Unassembled WGS sequence"/>
</dbReference>
<evidence type="ECO:0000313" key="2">
    <source>
        <dbReference type="Proteomes" id="UP000253551"/>
    </source>
</evidence>
<evidence type="ECO:0000313" key="1">
    <source>
        <dbReference type="EMBL" id="RCI03928.1"/>
    </source>
</evidence>
<dbReference type="OrthoDB" id="2264705at2759"/>